<evidence type="ECO:0000256" key="1">
    <source>
        <dbReference type="SAM" id="MobiDB-lite"/>
    </source>
</evidence>
<evidence type="ECO:0000313" key="3">
    <source>
        <dbReference type="Proteomes" id="UP000054248"/>
    </source>
</evidence>
<dbReference type="Gene3D" id="1.20.930.10">
    <property type="entry name" value="Conserved domain common to transcription factors TFIIS, elongin A, CRSP70"/>
    <property type="match status" value="1"/>
</dbReference>
<name>A0A0C3QTE6_9AGAM</name>
<reference evidence="3" key="2">
    <citation type="submission" date="2015-01" db="EMBL/GenBank/DDBJ databases">
        <title>Evolutionary Origins and Diversification of the Mycorrhizal Mutualists.</title>
        <authorList>
            <consortium name="DOE Joint Genome Institute"/>
            <consortium name="Mycorrhizal Genomics Consortium"/>
            <person name="Kohler A."/>
            <person name="Kuo A."/>
            <person name="Nagy L.G."/>
            <person name="Floudas D."/>
            <person name="Copeland A."/>
            <person name="Barry K.W."/>
            <person name="Cichocki N."/>
            <person name="Veneault-Fourrey C."/>
            <person name="LaButti K."/>
            <person name="Lindquist E.A."/>
            <person name="Lipzen A."/>
            <person name="Lundell T."/>
            <person name="Morin E."/>
            <person name="Murat C."/>
            <person name="Riley R."/>
            <person name="Ohm R."/>
            <person name="Sun H."/>
            <person name="Tunlid A."/>
            <person name="Henrissat B."/>
            <person name="Grigoriev I.V."/>
            <person name="Hibbett D.S."/>
            <person name="Martin F."/>
        </authorList>
    </citation>
    <scope>NUCLEOTIDE SEQUENCE [LARGE SCALE GENOMIC DNA]</scope>
    <source>
        <strain evidence="3">MUT 4182</strain>
    </source>
</reference>
<organism evidence="2 3">
    <name type="scientific">Tulasnella calospora MUT 4182</name>
    <dbReference type="NCBI Taxonomy" id="1051891"/>
    <lineage>
        <taxon>Eukaryota</taxon>
        <taxon>Fungi</taxon>
        <taxon>Dikarya</taxon>
        <taxon>Basidiomycota</taxon>
        <taxon>Agaricomycotina</taxon>
        <taxon>Agaricomycetes</taxon>
        <taxon>Cantharellales</taxon>
        <taxon>Tulasnellaceae</taxon>
        <taxon>Tulasnella</taxon>
    </lineage>
</organism>
<evidence type="ECO:0000313" key="2">
    <source>
        <dbReference type="EMBL" id="KIO31459.1"/>
    </source>
</evidence>
<feature type="compositionally biased region" description="Low complexity" evidence="1">
    <location>
        <begin position="177"/>
        <end position="193"/>
    </location>
</feature>
<dbReference type="HOGENOM" id="CLU_778882_0_0_1"/>
<feature type="region of interest" description="Disordered" evidence="1">
    <location>
        <begin position="114"/>
        <end position="257"/>
    </location>
</feature>
<sequence length="356" mass="39148">MISNLVPGTDTNSYHTLDSLRLIITECWVSDSAERPSSSDIINRLFFQSDVETSDAFSNLDELGDYNGTGSLALTIEKGPLSSDLVSSSRRREISESYKKLGVDIIIIHSQSDVEAATEEEEEGMDQLEARQGGGEDVVDSDTDSASAKRERFQAGKKRKNDSISAEDGKKKRKKVQGVAGSKKAGKATASSADNAESKDRAGAMTRRKATEGEARGDKARASRGKPEDGDVGPGKESEGKDDADDPFSNDPDAQIVRRWRHRLQKMFLTDGKPQAEDMPQAGQILSDVENYPNMKIEYLVYSKIGKVISRIAKFPEIPREDEYHIKERAMTLYRKWSAMVLAAEQAAKSNEGTSV</sequence>
<accession>A0A0C3QTE6</accession>
<gene>
    <name evidence="2" type="ORF">M407DRAFT_241808</name>
</gene>
<dbReference type="STRING" id="1051891.A0A0C3QTE6"/>
<dbReference type="EMBL" id="KN822963">
    <property type="protein sequence ID" value="KIO31459.1"/>
    <property type="molecule type" value="Genomic_DNA"/>
</dbReference>
<feature type="compositionally biased region" description="Basic and acidic residues" evidence="1">
    <location>
        <begin position="209"/>
        <end position="241"/>
    </location>
</feature>
<dbReference type="AlphaFoldDB" id="A0A0C3QTE6"/>
<dbReference type="Proteomes" id="UP000054248">
    <property type="component" value="Unassembled WGS sequence"/>
</dbReference>
<reference evidence="2 3" key="1">
    <citation type="submission" date="2014-04" db="EMBL/GenBank/DDBJ databases">
        <authorList>
            <consortium name="DOE Joint Genome Institute"/>
            <person name="Kuo A."/>
            <person name="Girlanda M."/>
            <person name="Perotto S."/>
            <person name="Kohler A."/>
            <person name="Nagy L.G."/>
            <person name="Floudas D."/>
            <person name="Copeland A."/>
            <person name="Barry K.W."/>
            <person name="Cichocki N."/>
            <person name="Veneault-Fourrey C."/>
            <person name="LaButti K."/>
            <person name="Lindquist E.A."/>
            <person name="Lipzen A."/>
            <person name="Lundell T."/>
            <person name="Morin E."/>
            <person name="Murat C."/>
            <person name="Sun H."/>
            <person name="Tunlid A."/>
            <person name="Henrissat B."/>
            <person name="Grigoriev I.V."/>
            <person name="Hibbett D.S."/>
            <person name="Martin F."/>
            <person name="Nordberg H.P."/>
            <person name="Cantor M.N."/>
            <person name="Hua S.X."/>
        </authorList>
    </citation>
    <scope>NUCLEOTIDE SEQUENCE [LARGE SCALE GENOMIC DNA]</scope>
    <source>
        <strain evidence="2 3">MUT 4182</strain>
    </source>
</reference>
<dbReference type="InterPro" id="IPR035441">
    <property type="entry name" value="TFIIS/LEDGF_dom_sf"/>
</dbReference>
<dbReference type="OrthoDB" id="62853at2759"/>
<keyword evidence="3" id="KW-1185">Reference proteome</keyword>
<dbReference type="SUPFAM" id="SSF47676">
    <property type="entry name" value="Conserved domain common to transcription factors TFIIS, elongin A, CRSP70"/>
    <property type="match status" value="1"/>
</dbReference>
<protein>
    <submittedName>
        <fullName evidence="2">Uncharacterized protein</fullName>
    </submittedName>
</protein>
<feature type="compositionally biased region" description="Acidic residues" evidence="1">
    <location>
        <begin position="116"/>
        <end position="126"/>
    </location>
</feature>
<proteinExistence type="predicted"/>